<dbReference type="InterPro" id="IPR056411">
    <property type="entry name" value="CysS_C"/>
</dbReference>
<keyword evidence="7 9" id="KW-0648">Protein biosynthesis</keyword>
<dbReference type="InterPro" id="IPR009080">
    <property type="entry name" value="tRNAsynth_Ia_anticodon-bd"/>
</dbReference>
<evidence type="ECO:0000313" key="12">
    <source>
        <dbReference type="EMBL" id="OGH67667.1"/>
    </source>
</evidence>
<dbReference type="SUPFAM" id="SSF52374">
    <property type="entry name" value="Nucleotidylyl transferase"/>
    <property type="match status" value="1"/>
</dbReference>
<organism evidence="12 13">
    <name type="scientific">Candidatus Magasanikbacteria bacterium RIFCSPHIGHO2_02_FULL_50_9b</name>
    <dbReference type="NCBI Taxonomy" id="1798682"/>
    <lineage>
        <taxon>Bacteria</taxon>
        <taxon>Candidatus Magasanikiibacteriota</taxon>
    </lineage>
</organism>
<feature type="binding site" evidence="9">
    <location>
        <position position="287"/>
    </location>
    <ligand>
        <name>ATP</name>
        <dbReference type="ChEBI" id="CHEBI:30616"/>
    </ligand>
</feature>
<comment type="subunit">
    <text evidence="1 9">Monomer.</text>
</comment>
<evidence type="ECO:0000256" key="3">
    <source>
        <dbReference type="ARBA" id="ARBA00022723"/>
    </source>
</evidence>
<dbReference type="GO" id="GO:0005829">
    <property type="term" value="C:cytosol"/>
    <property type="evidence" value="ECO:0007669"/>
    <property type="project" value="TreeGrafter"/>
</dbReference>
<protein>
    <recommendedName>
        <fullName evidence="9">Cysteine--tRNA ligase</fullName>
        <ecNumber evidence="9">6.1.1.16</ecNumber>
    </recommendedName>
    <alternativeName>
        <fullName evidence="9">Cysteinyl-tRNA synthetase</fullName>
        <shortName evidence="9">CysRS</shortName>
    </alternativeName>
</protein>
<dbReference type="HAMAP" id="MF_00041">
    <property type="entry name" value="Cys_tRNA_synth"/>
    <property type="match status" value="1"/>
</dbReference>
<dbReference type="InterPro" id="IPR032678">
    <property type="entry name" value="tRNA-synt_1_cat_dom"/>
</dbReference>
<feature type="binding site" evidence="9">
    <location>
        <position position="34"/>
    </location>
    <ligand>
        <name>Zn(2+)</name>
        <dbReference type="ChEBI" id="CHEBI:29105"/>
    </ligand>
</feature>
<evidence type="ECO:0000256" key="5">
    <source>
        <dbReference type="ARBA" id="ARBA00022833"/>
    </source>
</evidence>
<dbReference type="Gene3D" id="3.40.50.620">
    <property type="entry name" value="HUPs"/>
    <property type="match status" value="1"/>
</dbReference>
<dbReference type="CDD" id="cd00672">
    <property type="entry name" value="CysRS_core"/>
    <property type="match status" value="1"/>
</dbReference>
<evidence type="ECO:0000256" key="8">
    <source>
        <dbReference type="ARBA" id="ARBA00023146"/>
    </source>
</evidence>
<dbReference type="PANTHER" id="PTHR10890">
    <property type="entry name" value="CYSTEINYL-TRNA SYNTHETASE"/>
    <property type="match status" value="1"/>
</dbReference>
<dbReference type="GO" id="GO:0004817">
    <property type="term" value="F:cysteine-tRNA ligase activity"/>
    <property type="evidence" value="ECO:0007669"/>
    <property type="project" value="UniProtKB-UniRule"/>
</dbReference>
<dbReference type="GO" id="GO:0008270">
    <property type="term" value="F:zinc ion binding"/>
    <property type="evidence" value="ECO:0007669"/>
    <property type="project" value="UniProtKB-UniRule"/>
</dbReference>
<dbReference type="InterPro" id="IPR015803">
    <property type="entry name" value="Cys-tRNA-ligase"/>
</dbReference>
<comment type="subcellular location">
    <subcellularLocation>
        <location evidence="9">Cytoplasm</location>
    </subcellularLocation>
</comment>
<evidence type="ECO:0000256" key="9">
    <source>
        <dbReference type="HAMAP-Rule" id="MF_00041"/>
    </source>
</evidence>
<dbReference type="SUPFAM" id="SSF47323">
    <property type="entry name" value="Anticodon-binding domain of a subclass of class I aminoacyl-tRNA synthetases"/>
    <property type="match status" value="1"/>
</dbReference>
<keyword evidence="2 9" id="KW-0436">Ligase</keyword>
<sequence>MKNHLNQLSLFNTLTRTKEVFKPLKKKTVTMYNCGPTVYHDQHIGNFRTAMTVDLLKRTLLHFGYAVKHITNITDVGHLTDDVGGTGEDRMQIGARREGLTALQVARKYEKLYRADIQSLNNIPPFKWTRATEHIVEQIALVKKLERLGFTYHTSDGIYFNVKKCNTYGALAGLASVRLQAGKRVALGDKKNPQDFALWKFAAPGVARQMEWQSPWGVGFPGWHIECSAMAMKYLGSTIDIHLGGIDLIPVHHTNEIAQAESVTHKQFVRYWVHGAFVLEGEEKMSKSKGNVKTMTWIRENNFSPLDYRYLTLQTHYRKELSVSVESLAAARTAHQQIVTFILSAPRRGGKIITDKLKKFDDAIADDLNMPRAIAVLWDVLNGTFEPADKRATILKFDEVFGLNLRKEKHAVVAVPPMVTALVKKRAAARAEKQWATSDALREEIKKLGWDVSDTPSGQTVAPVLY</sequence>
<dbReference type="InterPro" id="IPR024909">
    <property type="entry name" value="Cys-tRNA/MSH_ligase"/>
</dbReference>
<feature type="binding site" evidence="9">
    <location>
        <position position="227"/>
    </location>
    <ligand>
        <name>Zn(2+)</name>
        <dbReference type="ChEBI" id="CHEBI:29105"/>
    </ligand>
</feature>
<feature type="binding site" evidence="9">
    <location>
        <position position="256"/>
    </location>
    <ligand>
        <name>Zn(2+)</name>
        <dbReference type="ChEBI" id="CHEBI:29105"/>
    </ligand>
</feature>
<evidence type="ECO:0000256" key="1">
    <source>
        <dbReference type="ARBA" id="ARBA00011245"/>
    </source>
</evidence>
<proteinExistence type="inferred from homology"/>
<dbReference type="AlphaFoldDB" id="A0A1F6M7Q5"/>
<dbReference type="Proteomes" id="UP000176532">
    <property type="component" value="Unassembled WGS sequence"/>
</dbReference>
<feature type="domain" description="tRNA synthetases class I catalytic" evidence="10">
    <location>
        <begin position="21"/>
        <end position="331"/>
    </location>
</feature>
<comment type="catalytic activity">
    <reaction evidence="9">
        <text>tRNA(Cys) + L-cysteine + ATP = L-cysteinyl-tRNA(Cys) + AMP + diphosphate</text>
        <dbReference type="Rhea" id="RHEA:17773"/>
        <dbReference type="Rhea" id="RHEA-COMP:9661"/>
        <dbReference type="Rhea" id="RHEA-COMP:9679"/>
        <dbReference type="ChEBI" id="CHEBI:30616"/>
        <dbReference type="ChEBI" id="CHEBI:33019"/>
        <dbReference type="ChEBI" id="CHEBI:35235"/>
        <dbReference type="ChEBI" id="CHEBI:78442"/>
        <dbReference type="ChEBI" id="CHEBI:78517"/>
        <dbReference type="ChEBI" id="CHEBI:456215"/>
        <dbReference type="EC" id="6.1.1.16"/>
    </reaction>
</comment>
<dbReference type="EC" id="6.1.1.16" evidence="9"/>
<dbReference type="PANTHER" id="PTHR10890:SF3">
    <property type="entry name" value="CYSTEINE--TRNA LIGASE, CYTOPLASMIC"/>
    <property type="match status" value="1"/>
</dbReference>
<dbReference type="InterPro" id="IPR014729">
    <property type="entry name" value="Rossmann-like_a/b/a_fold"/>
</dbReference>
<evidence type="ECO:0000256" key="6">
    <source>
        <dbReference type="ARBA" id="ARBA00022840"/>
    </source>
</evidence>
<keyword evidence="6 9" id="KW-0067">ATP-binding</keyword>
<comment type="caution">
    <text evidence="12">The sequence shown here is derived from an EMBL/GenBank/DDBJ whole genome shotgun (WGS) entry which is preliminary data.</text>
</comment>
<reference evidence="12 13" key="1">
    <citation type="journal article" date="2016" name="Nat. Commun.">
        <title>Thousands of microbial genomes shed light on interconnected biogeochemical processes in an aquifer system.</title>
        <authorList>
            <person name="Anantharaman K."/>
            <person name="Brown C.T."/>
            <person name="Hug L.A."/>
            <person name="Sharon I."/>
            <person name="Castelle C.J."/>
            <person name="Probst A.J."/>
            <person name="Thomas B.C."/>
            <person name="Singh A."/>
            <person name="Wilkins M.J."/>
            <person name="Karaoz U."/>
            <person name="Brodie E.L."/>
            <person name="Williams K.H."/>
            <person name="Hubbard S.S."/>
            <person name="Banfield J.F."/>
        </authorList>
    </citation>
    <scope>NUCLEOTIDE SEQUENCE [LARGE SCALE GENOMIC DNA]</scope>
</reference>
<feature type="binding site" evidence="9">
    <location>
        <position position="252"/>
    </location>
    <ligand>
        <name>Zn(2+)</name>
        <dbReference type="ChEBI" id="CHEBI:29105"/>
    </ligand>
</feature>
<dbReference type="GO" id="GO:0005524">
    <property type="term" value="F:ATP binding"/>
    <property type="evidence" value="ECO:0007669"/>
    <property type="project" value="UniProtKB-UniRule"/>
</dbReference>
<keyword evidence="3 9" id="KW-0479">Metal-binding</keyword>
<keyword evidence="4 9" id="KW-0547">Nucleotide-binding</keyword>
<dbReference type="Pfam" id="PF23493">
    <property type="entry name" value="CysS_C"/>
    <property type="match status" value="1"/>
</dbReference>
<comment type="similarity">
    <text evidence="9">Belongs to the class-I aminoacyl-tRNA synthetase family.</text>
</comment>
<evidence type="ECO:0000256" key="2">
    <source>
        <dbReference type="ARBA" id="ARBA00022598"/>
    </source>
</evidence>
<keyword evidence="9" id="KW-0963">Cytoplasm</keyword>
<dbReference type="EMBL" id="MFQD01000038">
    <property type="protein sequence ID" value="OGH67667.1"/>
    <property type="molecule type" value="Genomic_DNA"/>
</dbReference>
<feature type="domain" description="Cysteinyl-tRNA ligase anticodon binding" evidence="11">
    <location>
        <begin position="415"/>
        <end position="461"/>
    </location>
</feature>
<evidence type="ECO:0000259" key="10">
    <source>
        <dbReference type="Pfam" id="PF01406"/>
    </source>
</evidence>
<evidence type="ECO:0000313" key="13">
    <source>
        <dbReference type="Proteomes" id="UP000176532"/>
    </source>
</evidence>
<evidence type="ECO:0000256" key="7">
    <source>
        <dbReference type="ARBA" id="ARBA00022917"/>
    </source>
</evidence>
<comment type="cofactor">
    <cofactor evidence="9">
        <name>Zn(2+)</name>
        <dbReference type="ChEBI" id="CHEBI:29105"/>
    </cofactor>
    <text evidence="9">Binds 1 zinc ion per subunit.</text>
</comment>
<dbReference type="PRINTS" id="PR00983">
    <property type="entry name" value="TRNASYNTHCYS"/>
</dbReference>
<dbReference type="NCBIfam" id="TIGR00435">
    <property type="entry name" value="cysS"/>
    <property type="match status" value="1"/>
</dbReference>
<keyword evidence="5 9" id="KW-0862">Zinc</keyword>
<dbReference type="STRING" id="1798682.A3C15_02560"/>
<gene>
    <name evidence="9" type="primary">cysS</name>
    <name evidence="12" type="ORF">A3C15_02560</name>
</gene>
<dbReference type="Gene3D" id="1.20.120.1910">
    <property type="entry name" value="Cysteine-tRNA ligase, C-terminal anti-codon recognition domain"/>
    <property type="match status" value="1"/>
</dbReference>
<feature type="short sequence motif" description="'KMSKS' region" evidence="9">
    <location>
        <begin position="284"/>
        <end position="288"/>
    </location>
</feature>
<name>A0A1F6M7Q5_9BACT</name>
<dbReference type="Pfam" id="PF01406">
    <property type="entry name" value="tRNA-synt_1e"/>
    <property type="match status" value="1"/>
</dbReference>
<evidence type="ECO:0000256" key="4">
    <source>
        <dbReference type="ARBA" id="ARBA00022741"/>
    </source>
</evidence>
<accession>A0A1F6M7Q5</accession>
<evidence type="ECO:0000259" key="11">
    <source>
        <dbReference type="Pfam" id="PF23493"/>
    </source>
</evidence>
<keyword evidence="8 9" id="KW-0030">Aminoacyl-tRNA synthetase</keyword>
<dbReference type="GO" id="GO:0006423">
    <property type="term" value="P:cysteinyl-tRNA aminoacylation"/>
    <property type="evidence" value="ECO:0007669"/>
    <property type="project" value="UniProtKB-UniRule"/>
</dbReference>
<feature type="short sequence motif" description="'HIGH' region" evidence="9">
    <location>
        <begin position="36"/>
        <end position="46"/>
    </location>
</feature>